<dbReference type="GO" id="GO:0019843">
    <property type="term" value="F:rRNA binding"/>
    <property type="evidence" value="ECO:0007669"/>
    <property type="project" value="UniProtKB-UniRule"/>
</dbReference>
<dbReference type="FunFam" id="3.30.1440.10:FF:000001">
    <property type="entry name" value="50S ribosomal protein L5"/>
    <property type="match status" value="1"/>
</dbReference>
<sequence length="187" mass="20990">MHTFEEKYRKEIVNTFMTKHGIINRMAVPTLVKIVVNCGMGEALADKKVMEKMATQMAVITGQKAQVTTAKRAISTFKLRAGDAVGLRVTLRGNRMYDFFQKLVMIALPRVRDFRGVPTRGFDGRGNYTLGVSEHTMFPELEYNMVDKVRGMEVTFVTTAKTDEHGKILLSLLGMPFVKAVPAGRQE</sequence>
<dbReference type="GO" id="GO:0000049">
    <property type="term" value="F:tRNA binding"/>
    <property type="evidence" value="ECO:0007669"/>
    <property type="project" value="UniProtKB-UniRule"/>
</dbReference>
<feature type="domain" description="Large ribosomal subunit protein uL5 C-terminal" evidence="8">
    <location>
        <begin position="85"/>
        <end position="177"/>
    </location>
</feature>
<dbReference type="GO" id="GO:0005840">
    <property type="term" value="C:ribosome"/>
    <property type="evidence" value="ECO:0007669"/>
    <property type="project" value="UniProtKB-KW"/>
</dbReference>
<evidence type="ECO:0000256" key="6">
    <source>
        <dbReference type="RuleBase" id="RU003930"/>
    </source>
</evidence>
<keyword evidence="3 5" id="KW-0687">Ribonucleoprotein</keyword>
<evidence type="ECO:0000313" key="10">
    <source>
        <dbReference type="Proteomes" id="UP000176450"/>
    </source>
</evidence>
<evidence type="ECO:0000313" key="9">
    <source>
        <dbReference type="EMBL" id="OGG31469.1"/>
    </source>
</evidence>
<dbReference type="AlphaFoldDB" id="A0A1F6B3G3"/>
<organism evidence="9 10">
    <name type="scientific">Candidatus Gottesmanbacteria bacterium RIFCSPLOWO2_01_FULL_46_9</name>
    <dbReference type="NCBI Taxonomy" id="1798394"/>
    <lineage>
        <taxon>Bacteria</taxon>
        <taxon>Candidatus Gottesmaniibacteriota</taxon>
    </lineage>
</organism>
<dbReference type="PANTHER" id="PTHR11994">
    <property type="entry name" value="60S RIBOSOMAL PROTEIN L11-RELATED"/>
    <property type="match status" value="1"/>
</dbReference>
<reference evidence="9 10" key="1">
    <citation type="journal article" date="2016" name="Nat. Commun.">
        <title>Thousands of microbial genomes shed light on interconnected biogeochemical processes in an aquifer system.</title>
        <authorList>
            <person name="Anantharaman K."/>
            <person name="Brown C.T."/>
            <person name="Hug L.A."/>
            <person name="Sharon I."/>
            <person name="Castelle C.J."/>
            <person name="Probst A.J."/>
            <person name="Thomas B.C."/>
            <person name="Singh A."/>
            <person name="Wilkins M.J."/>
            <person name="Karaoz U."/>
            <person name="Brodie E.L."/>
            <person name="Williams K.H."/>
            <person name="Hubbard S.S."/>
            <person name="Banfield J.F."/>
        </authorList>
    </citation>
    <scope>NUCLEOTIDE SEQUENCE [LARGE SCALE GENOMIC DNA]</scope>
</reference>
<dbReference type="HAMAP" id="MF_01333_B">
    <property type="entry name" value="Ribosomal_uL5_B"/>
    <property type="match status" value="1"/>
</dbReference>
<comment type="subunit">
    <text evidence="5">Part of the 50S ribosomal subunit; part of the 5S rRNA/L5/L18/L25 subcomplex. Contacts the 5S rRNA and the P site tRNA. Forms a bridge to the 30S subunit in the 70S ribosome.</text>
</comment>
<keyword evidence="2 5" id="KW-0689">Ribosomal protein</keyword>
<dbReference type="GO" id="GO:0003735">
    <property type="term" value="F:structural constituent of ribosome"/>
    <property type="evidence" value="ECO:0007669"/>
    <property type="project" value="InterPro"/>
</dbReference>
<evidence type="ECO:0000256" key="3">
    <source>
        <dbReference type="ARBA" id="ARBA00023274"/>
    </source>
</evidence>
<dbReference type="InterPro" id="IPR002132">
    <property type="entry name" value="Ribosomal_uL5"/>
</dbReference>
<dbReference type="InterPro" id="IPR031310">
    <property type="entry name" value="Ribosomal_uL5_N"/>
</dbReference>
<evidence type="ECO:0000256" key="5">
    <source>
        <dbReference type="HAMAP-Rule" id="MF_01333"/>
    </source>
</evidence>
<feature type="domain" description="Large ribosomal subunit protein uL5 N-terminal" evidence="7">
    <location>
        <begin position="24"/>
        <end position="80"/>
    </location>
</feature>
<comment type="function">
    <text evidence="5">This is 1 of the proteins that bind and probably mediate the attachment of the 5S RNA into the large ribosomal subunit, where it forms part of the central protuberance. In the 70S ribosome it contacts protein S13 of the 30S subunit (bridge B1b), connecting the 2 subunits; this bridge is implicated in subunit movement. Contacts the P site tRNA; the 5S rRNA and some of its associated proteins might help stabilize positioning of ribosome-bound tRNAs.</text>
</comment>
<dbReference type="Pfam" id="PF00281">
    <property type="entry name" value="Ribosomal_L5"/>
    <property type="match status" value="1"/>
</dbReference>
<evidence type="ECO:0000259" key="7">
    <source>
        <dbReference type="Pfam" id="PF00281"/>
    </source>
</evidence>
<dbReference type="PIRSF" id="PIRSF002161">
    <property type="entry name" value="Ribosomal_L5"/>
    <property type="match status" value="1"/>
</dbReference>
<dbReference type="GO" id="GO:1990904">
    <property type="term" value="C:ribonucleoprotein complex"/>
    <property type="evidence" value="ECO:0007669"/>
    <property type="project" value="UniProtKB-KW"/>
</dbReference>
<dbReference type="InterPro" id="IPR022803">
    <property type="entry name" value="Ribosomal_uL5_dom_sf"/>
</dbReference>
<name>A0A1F6B3G3_9BACT</name>
<dbReference type="GO" id="GO:0006412">
    <property type="term" value="P:translation"/>
    <property type="evidence" value="ECO:0007669"/>
    <property type="project" value="UniProtKB-UniRule"/>
</dbReference>
<evidence type="ECO:0000256" key="2">
    <source>
        <dbReference type="ARBA" id="ARBA00022980"/>
    </source>
</evidence>
<keyword evidence="5" id="KW-0820">tRNA-binding</keyword>
<gene>
    <name evidence="5" type="primary">rplE</name>
    <name evidence="9" type="ORF">A3A63_03555</name>
</gene>
<dbReference type="Gene3D" id="3.30.1440.10">
    <property type="match status" value="1"/>
</dbReference>
<accession>A0A1F6B3G3</accession>
<dbReference type="Proteomes" id="UP000176450">
    <property type="component" value="Unassembled WGS sequence"/>
</dbReference>
<dbReference type="SUPFAM" id="SSF55282">
    <property type="entry name" value="RL5-like"/>
    <property type="match status" value="1"/>
</dbReference>
<dbReference type="InterPro" id="IPR020930">
    <property type="entry name" value="Ribosomal_uL5_bac-type"/>
</dbReference>
<dbReference type="Pfam" id="PF00673">
    <property type="entry name" value="Ribosomal_L5_C"/>
    <property type="match status" value="1"/>
</dbReference>
<evidence type="ECO:0000259" key="8">
    <source>
        <dbReference type="Pfam" id="PF00673"/>
    </source>
</evidence>
<comment type="similarity">
    <text evidence="1 5 6">Belongs to the universal ribosomal protein uL5 family.</text>
</comment>
<keyword evidence="5" id="KW-0694">RNA-binding</keyword>
<comment type="caution">
    <text evidence="9">The sequence shown here is derived from an EMBL/GenBank/DDBJ whole genome shotgun (WGS) entry which is preliminary data.</text>
</comment>
<dbReference type="NCBIfam" id="NF000585">
    <property type="entry name" value="PRK00010.1"/>
    <property type="match status" value="1"/>
</dbReference>
<proteinExistence type="inferred from homology"/>
<dbReference type="InterPro" id="IPR031309">
    <property type="entry name" value="Ribosomal_uL5_C"/>
</dbReference>
<protein>
    <recommendedName>
        <fullName evidence="4 5">Large ribosomal subunit protein uL5</fullName>
    </recommendedName>
</protein>
<evidence type="ECO:0000256" key="4">
    <source>
        <dbReference type="ARBA" id="ARBA00035245"/>
    </source>
</evidence>
<keyword evidence="5" id="KW-0699">rRNA-binding</keyword>
<dbReference type="EMBL" id="MFJX01000011">
    <property type="protein sequence ID" value="OGG31469.1"/>
    <property type="molecule type" value="Genomic_DNA"/>
</dbReference>
<evidence type="ECO:0000256" key="1">
    <source>
        <dbReference type="ARBA" id="ARBA00008553"/>
    </source>
</evidence>